<keyword evidence="1" id="KW-0812">Transmembrane</keyword>
<gene>
    <name evidence="2" type="ORF">N780_08735</name>
</gene>
<reference evidence="2 3" key="1">
    <citation type="submission" date="2013-08" db="EMBL/GenBank/DDBJ databases">
        <title>Genome of Pontibacillus chungwhensis.</title>
        <authorList>
            <person name="Wang Q."/>
            <person name="Wang G."/>
        </authorList>
    </citation>
    <scope>NUCLEOTIDE SEQUENCE [LARGE SCALE GENOMIC DNA]</scope>
    <source>
        <strain evidence="2 3">BH030062</strain>
    </source>
</reference>
<evidence type="ECO:0000256" key="1">
    <source>
        <dbReference type="SAM" id="Phobius"/>
    </source>
</evidence>
<dbReference type="Proteomes" id="UP000030153">
    <property type="component" value="Unassembled WGS sequence"/>
</dbReference>
<dbReference type="AlphaFoldDB" id="A0A0A2VCE1"/>
<comment type="caution">
    <text evidence="2">The sequence shown here is derived from an EMBL/GenBank/DDBJ whole genome shotgun (WGS) entry which is preliminary data.</text>
</comment>
<sequence length="61" mass="7396">MLRNSISFPFIFFVVSIIWQLVFDKEIKWVDNIGIFILMFLILLLYNWLTLSNRKKDSKVK</sequence>
<feature type="transmembrane region" description="Helical" evidence="1">
    <location>
        <begin position="29"/>
        <end position="49"/>
    </location>
</feature>
<accession>A0A0A2VCE1</accession>
<feature type="transmembrane region" description="Helical" evidence="1">
    <location>
        <begin position="7"/>
        <end position="23"/>
    </location>
</feature>
<keyword evidence="3" id="KW-1185">Reference proteome</keyword>
<keyword evidence="1" id="KW-1133">Transmembrane helix</keyword>
<organism evidence="2 3">
    <name type="scientific">Pontibacillus chungwhensis BH030062</name>
    <dbReference type="NCBI Taxonomy" id="1385513"/>
    <lineage>
        <taxon>Bacteria</taxon>
        <taxon>Bacillati</taxon>
        <taxon>Bacillota</taxon>
        <taxon>Bacilli</taxon>
        <taxon>Bacillales</taxon>
        <taxon>Bacillaceae</taxon>
        <taxon>Pontibacillus</taxon>
    </lineage>
</organism>
<keyword evidence="1" id="KW-0472">Membrane</keyword>
<evidence type="ECO:0000313" key="2">
    <source>
        <dbReference type="EMBL" id="KGP91330.1"/>
    </source>
</evidence>
<dbReference type="EMBL" id="AVBG01000007">
    <property type="protein sequence ID" value="KGP91330.1"/>
    <property type="molecule type" value="Genomic_DNA"/>
</dbReference>
<name>A0A0A2VCE1_9BACI</name>
<protein>
    <submittedName>
        <fullName evidence="2">Uncharacterized protein</fullName>
    </submittedName>
</protein>
<evidence type="ECO:0000313" key="3">
    <source>
        <dbReference type="Proteomes" id="UP000030153"/>
    </source>
</evidence>
<proteinExistence type="predicted"/>